<accession>A0A2H3NJ52</accession>
<dbReference type="PANTHER" id="PTHR23355:SF9">
    <property type="entry name" value="DIS3-LIKE EXONUCLEASE 2"/>
    <property type="match status" value="1"/>
</dbReference>
<dbReference type="Pfam" id="PF17876">
    <property type="entry name" value="CSD2"/>
    <property type="match status" value="1"/>
</dbReference>
<evidence type="ECO:0000256" key="4">
    <source>
        <dbReference type="ARBA" id="ARBA00022722"/>
    </source>
</evidence>
<dbReference type="PROSITE" id="PS50126">
    <property type="entry name" value="S1"/>
    <property type="match status" value="1"/>
</dbReference>
<dbReference type="GO" id="GO:0005829">
    <property type="term" value="C:cytosol"/>
    <property type="evidence" value="ECO:0007669"/>
    <property type="project" value="TreeGrafter"/>
</dbReference>
<evidence type="ECO:0000256" key="6">
    <source>
        <dbReference type="ARBA" id="ARBA00022839"/>
    </source>
</evidence>
<dbReference type="NCBIfam" id="TIGR02063">
    <property type="entry name" value="RNase_R"/>
    <property type="match status" value="1"/>
</dbReference>
<dbReference type="HAMAP" id="MF_01895">
    <property type="entry name" value="RNase_R"/>
    <property type="match status" value="1"/>
</dbReference>
<evidence type="ECO:0000313" key="10">
    <source>
        <dbReference type="EMBL" id="PEN05649.1"/>
    </source>
</evidence>
<dbReference type="CDD" id="cd04471">
    <property type="entry name" value="S1_RNase_R"/>
    <property type="match status" value="1"/>
</dbReference>
<dbReference type="InterPro" id="IPR012340">
    <property type="entry name" value="NA-bd_OB-fold"/>
</dbReference>
<dbReference type="GO" id="GO:0006402">
    <property type="term" value="P:mRNA catabolic process"/>
    <property type="evidence" value="ECO:0007669"/>
    <property type="project" value="TreeGrafter"/>
</dbReference>
<gene>
    <name evidence="8 10" type="primary">rnr</name>
    <name evidence="10" type="ORF">CRI93_12100</name>
</gene>
<comment type="function">
    <text evidence="8">3'-5' exoribonuclease that releases 5'-nucleoside monophosphates and is involved in maturation of structured RNAs.</text>
</comment>
<dbReference type="RefSeq" id="WP_098062904.1">
    <property type="nucleotide sequence ID" value="NZ_PDEP01000012.1"/>
</dbReference>
<dbReference type="SMART" id="SM00955">
    <property type="entry name" value="RNB"/>
    <property type="match status" value="1"/>
</dbReference>
<dbReference type="EC" id="3.1.13.1" evidence="8"/>
<keyword evidence="6 8" id="KW-0269">Exonuclease</keyword>
<dbReference type="Pfam" id="PF08206">
    <property type="entry name" value="OB_RNB"/>
    <property type="match status" value="1"/>
</dbReference>
<dbReference type="PROSITE" id="PS01175">
    <property type="entry name" value="RIBONUCLEASE_II"/>
    <property type="match status" value="1"/>
</dbReference>
<dbReference type="InterPro" id="IPR011805">
    <property type="entry name" value="RNase_R"/>
</dbReference>
<organism evidence="10 11">
    <name type="scientific">Longimonas halophila</name>
    <dbReference type="NCBI Taxonomy" id="1469170"/>
    <lineage>
        <taxon>Bacteria</taxon>
        <taxon>Pseudomonadati</taxon>
        <taxon>Rhodothermota</taxon>
        <taxon>Rhodothermia</taxon>
        <taxon>Rhodothermales</taxon>
        <taxon>Salisaetaceae</taxon>
        <taxon>Longimonas</taxon>
    </lineage>
</organism>
<evidence type="ECO:0000259" key="9">
    <source>
        <dbReference type="PROSITE" id="PS50126"/>
    </source>
</evidence>
<dbReference type="Proteomes" id="UP000221024">
    <property type="component" value="Unassembled WGS sequence"/>
</dbReference>
<sequence length="697" mass="79003">MRQAILSFLKDHPDRSFRDHEIAQELELDDNQRFLQFGRTLERLVEAELIERDGEKFAHKAIERGTIGVLSAHPRGFGFVTDVETDEEYFIREPHMGTALHGDLVRVAVGAQKSPDKKRECEVLEVEERRRTRVVGTFRPQGSHAIVQPDDNRILQDVIVAKDAYNGAKSGNKVVVSIDRFTDRRASPEGRILNVLGDADDPNVQVLSLAMSMDVRTDFPEPVQREADAIRASIPQSEIERRHDLRDAFIFTIDPDDAKDFDDALHIRKTGNGTWEVGVHIADVSHYVKPDTAIEEEAMERATSVYLVDRTVPMLPEKLSNELCSLRPHEDTLAFSCIMEIDKQGELVDYSFEETVIHSKRRLTYDEAQAFINGDNPDDEAALPVKRAHSISSMLTKNRMDGGGIDFGTDEVKVVLDDDGHPVDIVVKERMPANRLVEEFMLLANRTAARHVADSDDPKPFIYRVHDSPDAERIQKLSNYVEVFGHELPLTDGNATPADLGALIDAIKDQPEEIVITRAALRAMSKAVYTTKNIGHYGLNFPYYTHFTSPIRRYPDLMVHRLLKRYLSGGDAADQEFLEERCEYCSEKERDAESAERESVKLKQVEYAQAHIGDEFKGVVSGVTKFGVFVELNDLLVEGLAHVRDMDDDYYVYDEETYTMRGKNKGTTYRPGDTVNVRIVSANIDKREIDLWLLNDN</sequence>
<dbReference type="Pfam" id="PF00773">
    <property type="entry name" value="RNB"/>
    <property type="match status" value="1"/>
</dbReference>
<dbReference type="InterPro" id="IPR022966">
    <property type="entry name" value="RNase_II/R_CS"/>
</dbReference>
<dbReference type="Gene3D" id="2.40.50.140">
    <property type="entry name" value="Nucleic acid-binding proteins"/>
    <property type="match status" value="2"/>
</dbReference>
<keyword evidence="3 8" id="KW-0963">Cytoplasm</keyword>
<keyword evidence="5 8" id="KW-0378">Hydrolase</keyword>
<protein>
    <recommendedName>
        <fullName evidence="8">Ribonuclease R</fullName>
        <shortName evidence="8">RNase R</shortName>
        <ecNumber evidence="8">3.1.13.1</ecNumber>
    </recommendedName>
</protein>
<dbReference type="InterPro" id="IPR040476">
    <property type="entry name" value="CSD2"/>
</dbReference>
<evidence type="ECO:0000256" key="5">
    <source>
        <dbReference type="ARBA" id="ARBA00022801"/>
    </source>
</evidence>
<evidence type="ECO:0000256" key="8">
    <source>
        <dbReference type="HAMAP-Rule" id="MF_01895"/>
    </source>
</evidence>
<dbReference type="InterPro" id="IPR001900">
    <property type="entry name" value="RNase_II/R"/>
</dbReference>
<dbReference type="InterPro" id="IPR003029">
    <property type="entry name" value="S1_domain"/>
</dbReference>
<dbReference type="GO" id="GO:0008859">
    <property type="term" value="F:exoribonuclease II activity"/>
    <property type="evidence" value="ECO:0007669"/>
    <property type="project" value="UniProtKB-UniRule"/>
</dbReference>
<dbReference type="GO" id="GO:0003723">
    <property type="term" value="F:RNA binding"/>
    <property type="evidence" value="ECO:0007669"/>
    <property type="project" value="UniProtKB-UniRule"/>
</dbReference>
<comment type="catalytic activity">
    <reaction evidence="1 8">
        <text>Exonucleolytic cleavage in the 3'- to 5'-direction to yield nucleoside 5'-phosphates.</text>
        <dbReference type="EC" id="3.1.13.1"/>
    </reaction>
</comment>
<dbReference type="OrthoDB" id="9764149at2"/>
<comment type="subcellular location">
    <subcellularLocation>
        <location evidence="2 8">Cytoplasm</location>
    </subcellularLocation>
</comment>
<dbReference type="InterPro" id="IPR050180">
    <property type="entry name" value="RNR_Ribonuclease"/>
</dbReference>
<keyword evidence="11" id="KW-1185">Reference proteome</keyword>
<dbReference type="EMBL" id="PDEP01000012">
    <property type="protein sequence ID" value="PEN05649.1"/>
    <property type="molecule type" value="Genomic_DNA"/>
</dbReference>
<evidence type="ECO:0000256" key="7">
    <source>
        <dbReference type="ARBA" id="ARBA00022884"/>
    </source>
</evidence>
<dbReference type="NCBIfam" id="TIGR00358">
    <property type="entry name" value="3_prime_RNase"/>
    <property type="match status" value="1"/>
</dbReference>
<evidence type="ECO:0000313" key="11">
    <source>
        <dbReference type="Proteomes" id="UP000221024"/>
    </source>
</evidence>
<keyword evidence="4 8" id="KW-0540">Nuclease</keyword>
<dbReference type="SMART" id="SM00316">
    <property type="entry name" value="S1"/>
    <property type="match status" value="1"/>
</dbReference>
<dbReference type="AlphaFoldDB" id="A0A2H3NJ52"/>
<proteinExistence type="inferred from homology"/>
<dbReference type="PANTHER" id="PTHR23355">
    <property type="entry name" value="RIBONUCLEASE"/>
    <property type="match status" value="1"/>
</dbReference>
<dbReference type="SUPFAM" id="SSF50249">
    <property type="entry name" value="Nucleic acid-binding proteins"/>
    <property type="match status" value="4"/>
</dbReference>
<name>A0A2H3NJ52_9BACT</name>
<feature type="domain" description="S1 motif" evidence="9">
    <location>
        <begin position="613"/>
        <end position="694"/>
    </location>
</feature>
<comment type="caution">
    <text evidence="10">The sequence shown here is derived from an EMBL/GenBank/DDBJ whole genome shotgun (WGS) entry which is preliminary data.</text>
</comment>
<reference evidence="10 11" key="1">
    <citation type="submission" date="2017-10" db="EMBL/GenBank/DDBJ databases">
        <title>Draft genome of Longimonas halophila.</title>
        <authorList>
            <person name="Goh K.M."/>
            <person name="Shamsir M.S."/>
            <person name="Lim S.W."/>
        </authorList>
    </citation>
    <scope>NUCLEOTIDE SEQUENCE [LARGE SCALE GENOMIC DNA]</scope>
    <source>
        <strain evidence="10 11">KCTC 42399</strain>
    </source>
</reference>
<evidence type="ECO:0000256" key="3">
    <source>
        <dbReference type="ARBA" id="ARBA00022490"/>
    </source>
</evidence>
<keyword evidence="7 8" id="KW-0694">RNA-binding</keyword>
<evidence type="ECO:0000256" key="2">
    <source>
        <dbReference type="ARBA" id="ARBA00004496"/>
    </source>
</evidence>
<dbReference type="Pfam" id="PF00575">
    <property type="entry name" value="S1"/>
    <property type="match status" value="1"/>
</dbReference>
<dbReference type="InterPro" id="IPR004476">
    <property type="entry name" value="RNase_II/RNase_R"/>
</dbReference>
<evidence type="ECO:0000256" key="1">
    <source>
        <dbReference type="ARBA" id="ARBA00001849"/>
    </source>
</evidence>
<comment type="similarity">
    <text evidence="8">Belongs to the RNR ribonuclease family. RNase R subfamily.</text>
</comment>
<dbReference type="InterPro" id="IPR013223">
    <property type="entry name" value="RNase_B_OB_dom"/>
</dbReference>